<reference evidence="2" key="1">
    <citation type="journal article" date="2021" name="Sci. Rep.">
        <title>Diploid genomic architecture of Nitzschia inconspicua, an elite biomass production diatom.</title>
        <authorList>
            <person name="Oliver A."/>
            <person name="Podell S."/>
            <person name="Pinowska A."/>
            <person name="Traller J.C."/>
            <person name="Smith S.R."/>
            <person name="McClure R."/>
            <person name="Beliaev A."/>
            <person name="Bohutskyi P."/>
            <person name="Hill E.A."/>
            <person name="Rabines A."/>
            <person name="Zheng H."/>
            <person name="Allen L.Z."/>
            <person name="Kuo A."/>
            <person name="Grigoriev I.V."/>
            <person name="Allen A.E."/>
            <person name="Hazlebeck D."/>
            <person name="Allen E.E."/>
        </authorList>
    </citation>
    <scope>NUCLEOTIDE SEQUENCE</scope>
    <source>
        <strain evidence="2">Hildebrandi</strain>
    </source>
</reference>
<dbReference type="InterPro" id="IPR001406">
    <property type="entry name" value="PsdUridine_synth_TruA"/>
</dbReference>
<feature type="compositionally biased region" description="Basic and acidic residues" evidence="1">
    <location>
        <begin position="319"/>
        <end position="359"/>
    </location>
</feature>
<accession>A0A9K3PIJ6</accession>
<evidence type="ECO:0008006" key="4">
    <source>
        <dbReference type="Google" id="ProtNLM"/>
    </source>
</evidence>
<organism evidence="2 3">
    <name type="scientific">Nitzschia inconspicua</name>
    <dbReference type="NCBI Taxonomy" id="303405"/>
    <lineage>
        <taxon>Eukaryota</taxon>
        <taxon>Sar</taxon>
        <taxon>Stramenopiles</taxon>
        <taxon>Ochrophyta</taxon>
        <taxon>Bacillariophyta</taxon>
        <taxon>Bacillariophyceae</taxon>
        <taxon>Bacillariophycidae</taxon>
        <taxon>Bacillariales</taxon>
        <taxon>Bacillariaceae</taxon>
        <taxon>Nitzschia</taxon>
    </lineage>
</organism>
<name>A0A9K3PIJ6_9STRA</name>
<dbReference type="OrthoDB" id="416253at2759"/>
<reference evidence="2" key="2">
    <citation type="submission" date="2021-04" db="EMBL/GenBank/DDBJ databases">
        <authorList>
            <person name="Podell S."/>
        </authorList>
    </citation>
    <scope>NUCLEOTIDE SEQUENCE</scope>
    <source>
        <strain evidence="2">Hildebrandi</strain>
    </source>
</reference>
<feature type="region of interest" description="Disordered" evidence="1">
    <location>
        <begin position="577"/>
        <end position="604"/>
    </location>
</feature>
<sequence length="826" mass="94187">MSNFLCQGCGESFPSRNAVFKHLKETDGACLDSKDRHEFLVYVRRTEKLQKVILLYGYLPFDDKSCSGLLHIHDGQDAGRILMETISEWQNSVDGISVHQQGQEQQQQAVERLNRSYGNSSKNCAECVLQDPDTGAISEVMTARLHRLRGGISEEQWLDQIQSRLDAKYQPLQEHHQQQNDCASFPTVAPIRILGRLDMPHASFNAERDVTFRRIEYILPLDFLAWGLPDEPFREKVLQWLPAFAENHKHDLHHVDEEAPVLEPDLLQFMIEMKNVMKRLRTHIVSVNKAERQHKHNYKDKCNNTTKDFKAKGSRRSKEHQSKSKEHYSTDLAPDKLGRHAVNDTTIKKRSSESKKKSDNGPNHKCGSEKKHYLKRKRFHNFTEMVMAHEFLAYRRLDRMYHRATLELPKDSDSRHKYVILSISADIFLTGQVQRMVGVFLALMNRVVDADFIDCVFDDEYPHLIPTPPAPPLGVVAADAHYVNMEGKTKRILSPRMSNEYNEGFNKKSTLLRVKDWQETVYDHIAKEWEAEGRDPRNGRLIAEQTWTETVLKPWAEKARLQLNDYRRWKQSRLVETDGNVSQPLPDDPTKLNPRDGIVPDIKSVDPSVPEAYEKVLRCLREVDASGKWPTTTPKRQLVMVSTGEGEEDHRGPLKADTLSVALLKARINTVERSSAYSFVEGQGGASGTFSVGYMPGGVNKTPKANSLFPELVQAAFELERVLCPDREPSSTIAINRNAQFRPHTDSGAGAGQSTSLIVGLGTYTGGELMVEGVQYDIRYKAIEFNGWKQRHWTMPFCGERYSLVWFTPKGCEGRRGIDLQTAGTY</sequence>
<evidence type="ECO:0000313" key="3">
    <source>
        <dbReference type="Proteomes" id="UP000693970"/>
    </source>
</evidence>
<evidence type="ECO:0000256" key="1">
    <source>
        <dbReference type="SAM" id="MobiDB-lite"/>
    </source>
</evidence>
<dbReference type="PANTHER" id="PTHR11142:SF4">
    <property type="entry name" value="PSEUDOURIDYLATE SYNTHASE 1 HOMOLOG"/>
    <property type="match status" value="1"/>
</dbReference>
<dbReference type="GO" id="GO:0005634">
    <property type="term" value="C:nucleus"/>
    <property type="evidence" value="ECO:0007669"/>
    <property type="project" value="TreeGrafter"/>
</dbReference>
<feature type="region of interest" description="Disordered" evidence="1">
    <location>
        <begin position="287"/>
        <end position="370"/>
    </location>
</feature>
<protein>
    <recommendedName>
        <fullName evidence="4">tRNA pseudouridine synthase</fullName>
    </recommendedName>
</protein>
<dbReference type="GO" id="GO:1990481">
    <property type="term" value="P:mRNA pseudouridine synthesis"/>
    <property type="evidence" value="ECO:0007669"/>
    <property type="project" value="TreeGrafter"/>
</dbReference>
<dbReference type="GO" id="GO:0003723">
    <property type="term" value="F:RNA binding"/>
    <property type="evidence" value="ECO:0007669"/>
    <property type="project" value="InterPro"/>
</dbReference>
<dbReference type="EMBL" id="JAGRRH010000021">
    <property type="protein sequence ID" value="KAG7346199.1"/>
    <property type="molecule type" value="Genomic_DNA"/>
</dbReference>
<dbReference type="Proteomes" id="UP000693970">
    <property type="component" value="Unassembled WGS sequence"/>
</dbReference>
<keyword evidence="3" id="KW-1185">Reference proteome</keyword>
<gene>
    <name evidence="2" type="ORF">IV203_005267</name>
</gene>
<dbReference type="GO" id="GO:0031119">
    <property type="term" value="P:tRNA pseudouridine synthesis"/>
    <property type="evidence" value="ECO:0007669"/>
    <property type="project" value="TreeGrafter"/>
</dbReference>
<dbReference type="GO" id="GO:0009982">
    <property type="term" value="F:pseudouridine synthase activity"/>
    <property type="evidence" value="ECO:0007669"/>
    <property type="project" value="InterPro"/>
</dbReference>
<evidence type="ECO:0000313" key="2">
    <source>
        <dbReference type="EMBL" id="KAG7346199.1"/>
    </source>
</evidence>
<dbReference type="PANTHER" id="PTHR11142">
    <property type="entry name" value="PSEUDOURIDYLATE SYNTHASE"/>
    <property type="match status" value="1"/>
</dbReference>
<proteinExistence type="predicted"/>
<comment type="caution">
    <text evidence="2">The sequence shown here is derived from an EMBL/GenBank/DDBJ whole genome shotgun (WGS) entry which is preliminary data.</text>
</comment>
<dbReference type="AlphaFoldDB" id="A0A9K3PIJ6"/>
<feature type="compositionally biased region" description="Basic and acidic residues" evidence="1">
    <location>
        <begin position="299"/>
        <end position="311"/>
    </location>
</feature>